<organism evidence="10 11">
    <name type="scientific">Strigomonas culicis</name>
    <dbReference type="NCBI Taxonomy" id="28005"/>
    <lineage>
        <taxon>Eukaryota</taxon>
        <taxon>Discoba</taxon>
        <taxon>Euglenozoa</taxon>
        <taxon>Kinetoplastea</taxon>
        <taxon>Metakinetoplastina</taxon>
        <taxon>Trypanosomatida</taxon>
        <taxon>Trypanosomatidae</taxon>
        <taxon>Strigomonadinae</taxon>
        <taxon>Strigomonas</taxon>
    </lineage>
</organism>
<evidence type="ECO:0000256" key="5">
    <source>
        <dbReference type="ARBA" id="ARBA00022490"/>
    </source>
</evidence>
<gene>
    <name evidence="10" type="ORF">STCU_00820</name>
    <name evidence="9" type="ORF">STCU_05800</name>
</gene>
<dbReference type="PANTHER" id="PTHR16052">
    <property type="entry name" value="TBCC DOMAIN-CONTAINING PROTEIN 1"/>
    <property type="match status" value="1"/>
</dbReference>
<comment type="similarity">
    <text evidence="3">Belongs to the TBCC family.</text>
</comment>
<sequence length="540" mass="59101">MSRAATSPSARSTPAAADASASNNPVSFCVNPVLFENCGLLLDAPSGLTTASIMKLRQESSNLTSISLANWRELSASILGLPEKTAYAVFDVFFALSGGCMQASPSYYSSNADAAQKRIAEFRQEANRNLLHKMGGSVDEARWPLVSASRQVSLPGLIIFLLAQLLLERPPRCVLGAITQEAVVSHVRQYLHDYLTAVSVTRQGRLTYVDVLELRHLLREFVNGTEQPFGTNVAVLWPRNEKTIEIAMLAQFIRPRIFTADEVKKTLKDNKDGVSFPNNIVVRGLRDTMYIPTSPILNLDLMMQLLSSNFTVADCAQTSLYVASPLPHTRLSNLRNCTVALGPVSGVLAVDHCEHCTISVLCGSLVVSNCSNVRIFVCTNTPPVVLNGGPAGAAPNRNLLLAPYNSHYSTLEEHLLLTGINPKLNFWNVGLPSSAYVLPPDDFSPICFPVAPQGNAMIMTRANPCTVPQPYADALQNRMLRFQDISRDLQEAYTRLEEEGRADLANNLRTQVQSMFVEWLHKNGQANGLLELLHQPAVGK</sequence>
<dbReference type="GO" id="GO:0005813">
    <property type="term" value="C:centrosome"/>
    <property type="evidence" value="ECO:0007669"/>
    <property type="project" value="UniProtKB-SubCell"/>
</dbReference>
<evidence type="ECO:0000313" key="11">
    <source>
        <dbReference type="Proteomes" id="UP000015354"/>
    </source>
</evidence>
<dbReference type="EMBL" id="ATMH01000820">
    <property type="protein sequence ID" value="EPY35970.1"/>
    <property type="molecule type" value="Genomic_DNA"/>
</dbReference>
<evidence type="ECO:0000256" key="6">
    <source>
        <dbReference type="ARBA" id="ARBA00023212"/>
    </source>
</evidence>
<feature type="region of interest" description="Disordered" evidence="7">
    <location>
        <begin position="1"/>
        <end position="22"/>
    </location>
</feature>
<accession>S9WJ74</accession>
<dbReference type="Gene3D" id="2.160.20.70">
    <property type="match status" value="1"/>
</dbReference>
<evidence type="ECO:0000256" key="4">
    <source>
        <dbReference type="ARBA" id="ARBA00017559"/>
    </source>
</evidence>
<reference evidence="10" key="2">
    <citation type="submission" date="2013-03" db="EMBL/GenBank/DDBJ databases">
        <authorList>
            <person name="Motta M.C.M."/>
            <person name="Martins A.C.A."/>
            <person name="Preta C.M.C.C."/>
            <person name="Silva R."/>
            <person name="de Souza S.S."/>
            <person name="Klein C.C."/>
            <person name="de Almeida L.G.P."/>
            <person name="Cunha O.L."/>
            <person name="Colabardini A.C."/>
            <person name="Lima B.A."/>
            <person name="Machado C.R."/>
            <person name="Soares C.M.A."/>
            <person name="de Menezes C.B.A."/>
            <person name="Bartolomeu D.C."/>
            <person name="Grisard E.C."/>
            <person name="Fantinatti-Garboggini F."/>
            <person name="Rodrigues-Luiz G.F."/>
            <person name="Wagner G."/>
            <person name="Goldman G.H."/>
            <person name="Fietto J.L.R."/>
            <person name="Ciapina L.P."/>
            <person name="Brocchi M."/>
            <person name="Elias M.C."/>
            <person name="Goldman M.H.S."/>
            <person name="Sagot M.-F."/>
            <person name="Pereira M."/>
            <person name="Stoco P.H."/>
            <person name="Teixeira S.M.R."/>
            <person name="de Mendonca-Neto R.P."/>
            <person name="Maciel T.E.F."/>
            <person name="Mendes T.A.O."/>
            <person name="Urmenyi T.P."/>
            <person name="Teixeira M.M.G."/>
            <person name="de Camargo E.F.P."/>
            <person name="de Sousa W."/>
            <person name="Schenkman S."/>
            <person name="de Vasconcelos A.T.R."/>
        </authorList>
    </citation>
    <scope>NUCLEOTIDE SEQUENCE</scope>
</reference>
<dbReference type="OrthoDB" id="427777at2759"/>
<reference evidence="10 11" key="1">
    <citation type="journal article" date="2013" name="PLoS ONE">
        <title>Predicting the Proteins of Angomonas deanei, Strigomonas culicis and Their Respective Endosymbionts Reveals New Aspects of the Trypanosomatidae Family.</title>
        <authorList>
            <person name="Motta M.C."/>
            <person name="Martins A.C."/>
            <person name="de Souza S.S."/>
            <person name="Catta-Preta C.M."/>
            <person name="Silva R."/>
            <person name="Klein C.C."/>
            <person name="de Almeida L.G."/>
            <person name="de Lima Cunha O."/>
            <person name="Ciapina L.P."/>
            <person name="Brocchi M."/>
            <person name="Colabardini A.C."/>
            <person name="de Araujo Lima B."/>
            <person name="Machado C.R."/>
            <person name="de Almeida Soares C.M."/>
            <person name="Probst C.M."/>
            <person name="de Menezes C.B."/>
            <person name="Thompson C.E."/>
            <person name="Bartholomeu D.C."/>
            <person name="Gradia D.F."/>
            <person name="Pavoni D.P."/>
            <person name="Grisard E.C."/>
            <person name="Fantinatti-Garboggini F."/>
            <person name="Marchini F.K."/>
            <person name="Rodrigues-Luiz G.F."/>
            <person name="Wagner G."/>
            <person name="Goldman G.H."/>
            <person name="Fietto J.L."/>
            <person name="Elias M.C."/>
            <person name="Goldman M.H."/>
            <person name="Sagot M.F."/>
            <person name="Pereira M."/>
            <person name="Stoco P.H."/>
            <person name="de Mendonca-Neto R.P."/>
            <person name="Teixeira S.M."/>
            <person name="Maciel T.E."/>
            <person name="de Oliveira Mendes T.A."/>
            <person name="Urmenyi T.P."/>
            <person name="de Souza W."/>
            <person name="Schenkman S."/>
            <person name="de Vasconcelos A.T."/>
        </authorList>
    </citation>
    <scope>NUCLEOTIDE SEQUENCE [LARGE SCALE GENOMIC DNA]</scope>
</reference>
<feature type="domain" description="C-CAP/cofactor C-like" evidence="8">
    <location>
        <begin position="266"/>
        <end position="416"/>
    </location>
</feature>
<dbReference type="InterPro" id="IPR012945">
    <property type="entry name" value="Tubulin-bd_cofactor_C_dom"/>
</dbReference>
<evidence type="ECO:0000256" key="1">
    <source>
        <dbReference type="ARBA" id="ARBA00004300"/>
    </source>
</evidence>
<dbReference type="PROSITE" id="PS51329">
    <property type="entry name" value="C_CAP_COFACTOR_C"/>
    <property type="match status" value="1"/>
</dbReference>
<name>S9WJ74_9TRYP</name>
<dbReference type="Proteomes" id="UP000015354">
    <property type="component" value="Unassembled WGS sequence"/>
</dbReference>
<dbReference type="InterPro" id="IPR006599">
    <property type="entry name" value="CARP_motif"/>
</dbReference>
<dbReference type="SMART" id="SM00673">
    <property type="entry name" value="CARP"/>
    <property type="match status" value="2"/>
</dbReference>
<evidence type="ECO:0000259" key="8">
    <source>
        <dbReference type="PROSITE" id="PS51329"/>
    </source>
</evidence>
<proteinExistence type="inferred from homology"/>
<dbReference type="InterPro" id="IPR017901">
    <property type="entry name" value="C-CAP_CF_C-like"/>
</dbReference>
<evidence type="ECO:0000256" key="7">
    <source>
        <dbReference type="SAM" id="MobiDB-lite"/>
    </source>
</evidence>
<comment type="caution">
    <text evidence="10">The sequence shown here is derived from an EMBL/GenBank/DDBJ whole genome shotgun (WGS) entry which is preliminary data.</text>
</comment>
<dbReference type="EMBL" id="ATMH01005800">
    <property type="protein sequence ID" value="EPY27340.1"/>
    <property type="molecule type" value="Genomic_DNA"/>
</dbReference>
<dbReference type="AlphaFoldDB" id="S9WJ74"/>
<evidence type="ECO:0000256" key="2">
    <source>
        <dbReference type="ARBA" id="ARBA00004647"/>
    </source>
</evidence>
<evidence type="ECO:0000313" key="10">
    <source>
        <dbReference type="EMBL" id="EPY35970.1"/>
    </source>
</evidence>
<keyword evidence="11" id="KW-1185">Reference proteome</keyword>
<dbReference type="Pfam" id="PF07986">
    <property type="entry name" value="TBCC"/>
    <property type="match status" value="1"/>
</dbReference>
<keyword evidence="6" id="KW-0206">Cytoskeleton</keyword>
<dbReference type="InterPro" id="IPR039589">
    <property type="entry name" value="TBCC1"/>
</dbReference>
<dbReference type="InterPro" id="IPR016098">
    <property type="entry name" value="CAP/MinC_C"/>
</dbReference>
<protein>
    <recommendedName>
        <fullName evidence="4">TBCC domain-containing protein 1</fullName>
    </recommendedName>
</protein>
<comment type="subcellular location">
    <subcellularLocation>
        <location evidence="1">Cytoplasm</location>
        <location evidence="1">Cytoskeleton</location>
        <location evidence="1">Microtubule organizing center</location>
        <location evidence="1">Centrosome</location>
    </subcellularLocation>
    <subcellularLocation>
        <location evidence="2">Cytoplasm</location>
        <location evidence="2">Cytoskeleton</location>
        <location evidence="2">Spindle pole</location>
    </subcellularLocation>
</comment>
<keyword evidence="5" id="KW-0963">Cytoplasm</keyword>
<evidence type="ECO:0000256" key="3">
    <source>
        <dbReference type="ARBA" id="ARBA00008848"/>
    </source>
</evidence>
<dbReference type="PANTHER" id="PTHR16052:SF0">
    <property type="entry name" value="TBCC DOMAIN-CONTAINING PROTEIN 1"/>
    <property type="match status" value="1"/>
</dbReference>
<dbReference type="GO" id="GO:0000922">
    <property type="term" value="C:spindle pole"/>
    <property type="evidence" value="ECO:0007669"/>
    <property type="project" value="UniProtKB-SubCell"/>
</dbReference>
<evidence type="ECO:0000313" key="9">
    <source>
        <dbReference type="EMBL" id="EPY27340.1"/>
    </source>
</evidence>